<dbReference type="PANTHER" id="PTHR30419:SF8">
    <property type="entry name" value="NITROGEN ASSIMILATION TRANSCRIPTIONAL ACTIVATOR-RELATED"/>
    <property type="match status" value="1"/>
</dbReference>
<dbReference type="CDD" id="cd05466">
    <property type="entry name" value="PBP2_LTTR_substrate"/>
    <property type="match status" value="1"/>
</dbReference>
<evidence type="ECO:0000259" key="5">
    <source>
        <dbReference type="PROSITE" id="PS50931"/>
    </source>
</evidence>
<evidence type="ECO:0000313" key="7">
    <source>
        <dbReference type="Proteomes" id="UP001218104"/>
    </source>
</evidence>
<dbReference type="Proteomes" id="UP001218104">
    <property type="component" value="Chromosome"/>
</dbReference>
<dbReference type="SUPFAM" id="SSF53850">
    <property type="entry name" value="Periplasmic binding protein-like II"/>
    <property type="match status" value="1"/>
</dbReference>
<dbReference type="Pfam" id="PF00126">
    <property type="entry name" value="HTH_1"/>
    <property type="match status" value="1"/>
</dbReference>
<dbReference type="RefSeq" id="WP_278318941.1">
    <property type="nucleotide sequence ID" value="NZ_CP053314.1"/>
</dbReference>
<dbReference type="GO" id="GO:0005829">
    <property type="term" value="C:cytosol"/>
    <property type="evidence" value="ECO:0007669"/>
    <property type="project" value="TreeGrafter"/>
</dbReference>
<dbReference type="InterPro" id="IPR050950">
    <property type="entry name" value="HTH-type_LysR_regulators"/>
</dbReference>
<proteinExistence type="inferred from homology"/>
<dbReference type="Gene3D" id="3.40.190.290">
    <property type="match status" value="1"/>
</dbReference>
<reference evidence="6" key="1">
    <citation type="submission" date="2023-04" db="EMBL/GenBank/DDBJ databases">
        <title>Genomic of Limosilactobacillus fermentum MSJK0025.</title>
        <authorList>
            <person name="Yang S."/>
        </authorList>
    </citation>
    <scope>NUCLEOTIDE SEQUENCE</scope>
    <source>
        <strain evidence="6">MSJK0025</strain>
    </source>
</reference>
<sequence length="294" mass="33690">MDTRVLRYFLKVAETNNNTRAAEQLHVTQPTLSRQIMDLEEELGVPLFDRQRRQMHLNQSGVLFRQRASMMLALLEQAENELHQQGTDLTGTINLGVVETGVGGFMMEMVAKFRDRYPGVQFALFDGDGDSLRERLDQGAEDIVALVEPVEAAKYNYMRLPVREEWGIIMKKDDPLTRRDVLTREDLYDLPLIVGRRGIMRDSVSDVLKLDQTKLNIPITINLPMVSRDLVVNHHYYHLGIRGVYEMYKDDDLAFVPFSPQKTSGHLLAWRKNTILSPTVEKFRQLVAANGGEM</sequence>
<evidence type="ECO:0000313" key="6">
    <source>
        <dbReference type="EMBL" id="WFR88461.1"/>
    </source>
</evidence>
<dbReference type="InterPro" id="IPR005119">
    <property type="entry name" value="LysR_subst-bd"/>
</dbReference>
<protein>
    <submittedName>
        <fullName evidence="6">LysR family transcriptional regulator</fullName>
    </submittedName>
</protein>
<dbReference type="InterPro" id="IPR036390">
    <property type="entry name" value="WH_DNA-bd_sf"/>
</dbReference>
<keyword evidence="2" id="KW-0805">Transcription regulation</keyword>
<dbReference type="PROSITE" id="PS50931">
    <property type="entry name" value="HTH_LYSR"/>
    <property type="match status" value="1"/>
</dbReference>
<dbReference type="AlphaFoldDB" id="A0AAJ6CZP2"/>
<dbReference type="SUPFAM" id="SSF46785">
    <property type="entry name" value="Winged helix' DNA-binding domain"/>
    <property type="match status" value="1"/>
</dbReference>
<dbReference type="InterPro" id="IPR036388">
    <property type="entry name" value="WH-like_DNA-bd_sf"/>
</dbReference>
<dbReference type="GO" id="GO:0003677">
    <property type="term" value="F:DNA binding"/>
    <property type="evidence" value="ECO:0007669"/>
    <property type="project" value="UniProtKB-KW"/>
</dbReference>
<keyword evidence="3" id="KW-0238">DNA-binding</keyword>
<dbReference type="EMBL" id="CP121468">
    <property type="protein sequence ID" value="WFR88461.1"/>
    <property type="molecule type" value="Genomic_DNA"/>
</dbReference>
<keyword evidence="4" id="KW-0804">Transcription</keyword>
<dbReference type="FunFam" id="1.10.10.10:FF:000001">
    <property type="entry name" value="LysR family transcriptional regulator"/>
    <property type="match status" value="1"/>
</dbReference>
<feature type="domain" description="HTH lysR-type" evidence="5">
    <location>
        <begin position="1"/>
        <end position="58"/>
    </location>
</feature>
<dbReference type="PANTHER" id="PTHR30419">
    <property type="entry name" value="HTH-TYPE TRANSCRIPTIONAL REGULATOR YBHD"/>
    <property type="match status" value="1"/>
</dbReference>
<dbReference type="InterPro" id="IPR000847">
    <property type="entry name" value="LysR_HTH_N"/>
</dbReference>
<dbReference type="Gene3D" id="1.10.10.10">
    <property type="entry name" value="Winged helix-like DNA-binding domain superfamily/Winged helix DNA-binding domain"/>
    <property type="match status" value="1"/>
</dbReference>
<gene>
    <name evidence="6" type="ORF">P8634_06430</name>
</gene>
<evidence type="ECO:0000256" key="2">
    <source>
        <dbReference type="ARBA" id="ARBA00023015"/>
    </source>
</evidence>
<evidence type="ECO:0000256" key="4">
    <source>
        <dbReference type="ARBA" id="ARBA00023163"/>
    </source>
</evidence>
<organism evidence="6 7">
    <name type="scientific">Limosilactobacillus fermentum</name>
    <name type="common">Lactobacillus fermentum</name>
    <dbReference type="NCBI Taxonomy" id="1613"/>
    <lineage>
        <taxon>Bacteria</taxon>
        <taxon>Bacillati</taxon>
        <taxon>Bacillota</taxon>
        <taxon>Bacilli</taxon>
        <taxon>Lactobacillales</taxon>
        <taxon>Lactobacillaceae</taxon>
        <taxon>Limosilactobacillus</taxon>
    </lineage>
</organism>
<accession>A0AAJ6CZP2</accession>
<evidence type="ECO:0000256" key="1">
    <source>
        <dbReference type="ARBA" id="ARBA00009437"/>
    </source>
</evidence>
<dbReference type="Pfam" id="PF03466">
    <property type="entry name" value="LysR_substrate"/>
    <property type="match status" value="1"/>
</dbReference>
<dbReference type="GO" id="GO:0003700">
    <property type="term" value="F:DNA-binding transcription factor activity"/>
    <property type="evidence" value="ECO:0007669"/>
    <property type="project" value="InterPro"/>
</dbReference>
<dbReference type="PRINTS" id="PR00039">
    <property type="entry name" value="HTHLYSR"/>
</dbReference>
<comment type="similarity">
    <text evidence="1">Belongs to the LysR transcriptional regulatory family.</text>
</comment>
<name>A0AAJ6CZP2_LIMFE</name>
<evidence type="ECO:0000256" key="3">
    <source>
        <dbReference type="ARBA" id="ARBA00023125"/>
    </source>
</evidence>